<dbReference type="Pfam" id="PF24720">
    <property type="entry name" value="DUF7673"/>
    <property type="match status" value="1"/>
</dbReference>
<proteinExistence type="predicted"/>
<sequence length="130" mass="14566">MEELGVLHPIGLLTLAKEDNSQQKLRVTPEEYGAAVNTLAKIALTETSGGRAAAQVLLSAWNGYVWQLDIPDLCYLDYGLLEQALIVIRGRVMLMKEPQEVIPEGNAVMKRIAVQWRHLNVERRGEKLDD</sequence>
<dbReference type="InterPro" id="IPR056090">
    <property type="entry name" value="DUF7673"/>
</dbReference>
<gene>
    <name evidence="2" type="ORF">C2M16_06075</name>
</gene>
<dbReference type="EMBL" id="PPHQ01000004">
    <property type="protein sequence ID" value="PNY68789.1"/>
    <property type="molecule type" value="Genomic_DNA"/>
</dbReference>
<dbReference type="AlphaFoldDB" id="A0A2K3TWW2"/>
<name>A0A2K3TWW2_ECOLX</name>
<protein>
    <recommendedName>
        <fullName evidence="1">DUF7673 domain-containing protein</fullName>
    </recommendedName>
</protein>
<evidence type="ECO:0000313" key="3">
    <source>
        <dbReference type="Proteomes" id="UP000236598"/>
    </source>
</evidence>
<comment type="caution">
    <text evidence="2">The sequence shown here is derived from an EMBL/GenBank/DDBJ whole genome shotgun (WGS) entry which is preliminary data.</text>
</comment>
<evidence type="ECO:0000259" key="1">
    <source>
        <dbReference type="Pfam" id="PF24720"/>
    </source>
</evidence>
<dbReference type="Proteomes" id="UP000236598">
    <property type="component" value="Unassembled WGS sequence"/>
</dbReference>
<organism evidence="2 3">
    <name type="scientific">Escherichia coli</name>
    <dbReference type="NCBI Taxonomy" id="562"/>
    <lineage>
        <taxon>Bacteria</taxon>
        <taxon>Pseudomonadati</taxon>
        <taxon>Pseudomonadota</taxon>
        <taxon>Gammaproteobacteria</taxon>
        <taxon>Enterobacterales</taxon>
        <taxon>Enterobacteriaceae</taxon>
        <taxon>Escherichia</taxon>
    </lineage>
</organism>
<reference evidence="2 3" key="1">
    <citation type="submission" date="2018-01" db="EMBL/GenBank/DDBJ databases">
        <title>Draft Genomic Sequencing Of Potential Extraintestinal Pathogenic Escherichia coli B8S18 Isolated From Retail Chicken Skin.</title>
        <authorList>
            <person name="Xu A."/>
            <person name="Tilman S."/>
            <person name="Wisser-Parker K."/>
            <person name="Sheen S."/>
            <person name="Sommers C."/>
        </authorList>
    </citation>
    <scope>NUCLEOTIDE SEQUENCE [LARGE SCALE GENOMIC DNA]</scope>
    <source>
        <strain evidence="2 3">B8S18Com</strain>
    </source>
</reference>
<evidence type="ECO:0000313" key="2">
    <source>
        <dbReference type="EMBL" id="PNY68789.1"/>
    </source>
</evidence>
<accession>A0A2K3TWW2</accession>
<feature type="domain" description="DUF7673" evidence="1">
    <location>
        <begin position="34"/>
        <end position="117"/>
    </location>
</feature>